<dbReference type="PANTHER" id="PTHR12286:SF5">
    <property type="entry name" value="SACCHAROPINE DEHYDROGENASE-LIKE OXIDOREDUCTASE"/>
    <property type="match status" value="1"/>
</dbReference>
<keyword evidence="5" id="KW-1185">Reference proteome</keyword>
<dbReference type="AlphaFoldDB" id="A0A8X7NEI5"/>
<dbReference type="InterPro" id="IPR036291">
    <property type="entry name" value="NAD(P)-bd_dom_sf"/>
</dbReference>
<gene>
    <name evidence="4" type="ORF">A4X09_0g1375</name>
</gene>
<evidence type="ECO:0000313" key="4">
    <source>
        <dbReference type="EMBL" id="KAE8270965.1"/>
    </source>
</evidence>
<dbReference type="InterPro" id="IPR051276">
    <property type="entry name" value="Saccharopine_DH-like_oxidrdct"/>
</dbReference>
<reference evidence="4" key="1">
    <citation type="submission" date="2016-04" db="EMBL/GenBank/DDBJ databases">
        <authorList>
            <person name="Nguyen H.D."/>
            <person name="Samba Siva P."/>
            <person name="Cullis J."/>
            <person name="Levesque C.A."/>
            <person name="Hambleton S."/>
        </authorList>
    </citation>
    <scope>NUCLEOTIDE SEQUENCE</scope>
    <source>
        <strain evidence="4">DAOMC 236422</strain>
    </source>
</reference>
<evidence type="ECO:0000256" key="1">
    <source>
        <dbReference type="ARBA" id="ARBA00038048"/>
    </source>
</evidence>
<keyword evidence="2" id="KW-1133">Transmembrane helix</keyword>
<dbReference type="GO" id="GO:0005739">
    <property type="term" value="C:mitochondrion"/>
    <property type="evidence" value="ECO:0007669"/>
    <property type="project" value="TreeGrafter"/>
</dbReference>
<proteinExistence type="inferred from homology"/>
<feature type="transmembrane region" description="Helical" evidence="2">
    <location>
        <begin position="275"/>
        <end position="295"/>
    </location>
</feature>
<dbReference type="GO" id="GO:0009247">
    <property type="term" value="P:glycolipid biosynthetic process"/>
    <property type="evidence" value="ECO:0007669"/>
    <property type="project" value="TreeGrafter"/>
</dbReference>
<protein>
    <recommendedName>
        <fullName evidence="3">Saccharopine dehydrogenase NADP binding domain-containing protein</fullName>
    </recommendedName>
</protein>
<organism evidence="4 5">
    <name type="scientific">Tilletia walkeri</name>
    <dbReference type="NCBI Taxonomy" id="117179"/>
    <lineage>
        <taxon>Eukaryota</taxon>
        <taxon>Fungi</taxon>
        <taxon>Dikarya</taxon>
        <taxon>Basidiomycota</taxon>
        <taxon>Ustilaginomycotina</taxon>
        <taxon>Exobasidiomycetes</taxon>
        <taxon>Tilletiales</taxon>
        <taxon>Tilletiaceae</taxon>
        <taxon>Tilletia</taxon>
    </lineage>
</organism>
<evidence type="ECO:0000256" key="2">
    <source>
        <dbReference type="SAM" id="Phobius"/>
    </source>
</evidence>
<evidence type="ECO:0000259" key="3">
    <source>
        <dbReference type="Pfam" id="PF03435"/>
    </source>
</evidence>
<dbReference type="InterPro" id="IPR005097">
    <property type="entry name" value="Sacchrp_dh_NADP-bd"/>
</dbReference>
<keyword evidence="2" id="KW-0812">Transmembrane</keyword>
<evidence type="ECO:0000313" key="5">
    <source>
        <dbReference type="Proteomes" id="UP000078113"/>
    </source>
</evidence>
<dbReference type="GO" id="GO:0005811">
    <property type="term" value="C:lipid droplet"/>
    <property type="evidence" value="ECO:0007669"/>
    <property type="project" value="TreeGrafter"/>
</dbReference>
<accession>A0A8X7NEI5</accession>
<comment type="caution">
    <text evidence="4">The sequence shown here is derived from an EMBL/GenBank/DDBJ whole genome shotgun (WGS) entry which is preliminary data.</text>
</comment>
<dbReference type="EMBL" id="LWDG02000031">
    <property type="protein sequence ID" value="KAE8270965.1"/>
    <property type="molecule type" value="Genomic_DNA"/>
</dbReference>
<name>A0A8X7NEI5_9BASI</name>
<sequence length="423" mass="45150">MPVYDLVVAGATGFVGKLVVKYIVSHPEKPTFAIAGRSRQRLEAFAKEFNLDQSSVGLIEVNTRDPASVQNLVSQARVIINLAGPYHAYGAANVVKACAESERGVGYVDLTGESFFYRDIIKYHATAKKNGSIIIPSAGFDSIPFDLSVYLGVQAYKKAVGGKTPSCLEATMAWKIGGGISKGTISSLADIAEFAPNTLGPHPADLLSPIKGGRSSNPIGKLSHPALGRGAGMASPFLAHNGRIILRSAALLERDNPDKAYGKAAKFHYHESMTVPYVIVAYIASFILQMSTLFMRLSVGRWLIRNVIPDNSGPSQRTMENGFFSSRTVVRAQQTPSRPGAASSGSSNVSDKAVLVKMGFKGDPGYLTTAKMVVEMALLIAEKEKLPESSRSGGIHTAASVGGELVAERFTKYAGFEITTEEV</sequence>
<keyword evidence="2" id="KW-0472">Membrane</keyword>
<feature type="domain" description="Saccharopine dehydrogenase NADP binding" evidence="3">
    <location>
        <begin position="7"/>
        <end position="135"/>
    </location>
</feature>
<dbReference type="Pfam" id="PF03435">
    <property type="entry name" value="Sacchrp_dh_NADP"/>
    <property type="match status" value="1"/>
</dbReference>
<dbReference type="SUPFAM" id="SSF51735">
    <property type="entry name" value="NAD(P)-binding Rossmann-fold domains"/>
    <property type="match status" value="1"/>
</dbReference>
<dbReference type="Gene3D" id="3.40.50.720">
    <property type="entry name" value="NAD(P)-binding Rossmann-like Domain"/>
    <property type="match status" value="1"/>
</dbReference>
<dbReference type="PANTHER" id="PTHR12286">
    <property type="entry name" value="SACCHAROPINE DEHYDROGENASE-LIKE OXIDOREDUCTASE"/>
    <property type="match status" value="1"/>
</dbReference>
<dbReference type="Proteomes" id="UP000078113">
    <property type="component" value="Unassembled WGS sequence"/>
</dbReference>
<reference evidence="4" key="2">
    <citation type="journal article" date="2019" name="IMA Fungus">
        <title>Genome sequencing and comparison of five Tilletia species to identify candidate genes for the detection of regulated species infecting wheat.</title>
        <authorList>
            <person name="Nguyen H.D.T."/>
            <person name="Sultana T."/>
            <person name="Kesanakurti P."/>
            <person name="Hambleton S."/>
        </authorList>
    </citation>
    <scope>NUCLEOTIDE SEQUENCE</scope>
    <source>
        <strain evidence="4">DAOMC 236422</strain>
    </source>
</reference>
<dbReference type="GO" id="GO:0005886">
    <property type="term" value="C:plasma membrane"/>
    <property type="evidence" value="ECO:0007669"/>
    <property type="project" value="TreeGrafter"/>
</dbReference>
<comment type="similarity">
    <text evidence="1">Belongs to the saccharopine dehydrogenase family.</text>
</comment>